<proteinExistence type="predicted"/>
<gene>
    <name evidence="1" type="ORF">ABIA69_001420</name>
</gene>
<comment type="caution">
    <text evidence="1">The sequence shown here is derived from an EMBL/GenBank/DDBJ whole genome shotgun (WGS) entry which is preliminary data.</text>
</comment>
<protein>
    <submittedName>
        <fullName evidence="1">Uncharacterized protein</fullName>
    </submittedName>
</protein>
<organism evidence="1 2">
    <name type="scientific">Lysinibacillus parviboronicapiens</name>
    <dbReference type="NCBI Taxonomy" id="436516"/>
    <lineage>
        <taxon>Bacteria</taxon>
        <taxon>Bacillati</taxon>
        <taxon>Bacillota</taxon>
        <taxon>Bacilli</taxon>
        <taxon>Bacillales</taxon>
        <taxon>Bacillaceae</taxon>
        <taxon>Lysinibacillus</taxon>
    </lineage>
</organism>
<reference evidence="1 2" key="1">
    <citation type="submission" date="2024-06" db="EMBL/GenBank/DDBJ databases">
        <title>Sorghum-associated microbial communities from plants grown in Nebraska, USA.</title>
        <authorList>
            <person name="Schachtman D."/>
        </authorList>
    </citation>
    <scope>NUCLEOTIDE SEQUENCE [LARGE SCALE GENOMIC DNA]</scope>
    <source>
        <strain evidence="1 2">736</strain>
    </source>
</reference>
<evidence type="ECO:0000313" key="2">
    <source>
        <dbReference type="Proteomes" id="UP001549363"/>
    </source>
</evidence>
<keyword evidence="2" id="KW-1185">Reference proteome</keyword>
<evidence type="ECO:0000313" key="1">
    <source>
        <dbReference type="EMBL" id="MET4560276.1"/>
    </source>
</evidence>
<accession>A0ABV2PH73</accession>
<dbReference type="EMBL" id="JBEPSB010000004">
    <property type="protein sequence ID" value="MET4560276.1"/>
    <property type="molecule type" value="Genomic_DNA"/>
</dbReference>
<sequence length="30" mass="3672">MNTNAKIDDNENIRPIKGSNQRKFRWFYKS</sequence>
<dbReference type="Proteomes" id="UP001549363">
    <property type="component" value="Unassembled WGS sequence"/>
</dbReference>
<name>A0ABV2PH73_9BACI</name>